<dbReference type="Pfam" id="PF03645">
    <property type="entry name" value="Tctex-1"/>
    <property type="match status" value="1"/>
</dbReference>
<dbReference type="EMBL" id="CAJNOG010000252">
    <property type="protein sequence ID" value="CAF1117989.1"/>
    <property type="molecule type" value="Genomic_DNA"/>
</dbReference>
<dbReference type="InterPro" id="IPR005334">
    <property type="entry name" value="Tctex-1-like"/>
</dbReference>
<dbReference type="Proteomes" id="UP000663845">
    <property type="component" value="Unassembled WGS sequence"/>
</dbReference>
<organism evidence="4 5">
    <name type="scientific">Adineta steineri</name>
    <dbReference type="NCBI Taxonomy" id="433720"/>
    <lineage>
        <taxon>Eukaryota</taxon>
        <taxon>Metazoa</taxon>
        <taxon>Spiralia</taxon>
        <taxon>Gnathifera</taxon>
        <taxon>Rotifera</taxon>
        <taxon>Eurotatoria</taxon>
        <taxon>Bdelloidea</taxon>
        <taxon>Adinetida</taxon>
        <taxon>Adinetidae</taxon>
        <taxon>Adineta</taxon>
    </lineage>
</organism>
<gene>
    <name evidence="3" type="ORF">JYZ213_LOCUS22317</name>
    <name evidence="4" type="ORF">OXD698_LOCUS17954</name>
</gene>
<dbReference type="Proteomes" id="UP000663844">
    <property type="component" value="Unassembled WGS sequence"/>
</dbReference>
<accession>A0A819BKJ7</accession>
<sequence length="165" mass="18808">MAAATTTTRYVSVSSSTPTTRNTERISQLNPIESLHQTNINKESMTNITPGVPVKFADNTFSVIIKDQISQLLNLPQIKQLKYSEENAARTVTYEITEIIKQIMAGHIKENYKVIIQVMSYPKQDENDILIMSRCLWNYRTDDVLSVEIETDIFKFLIIIHGILA</sequence>
<evidence type="ECO:0000256" key="2">
    <source>
        <dbReference type="SAM" id="MobiDB-lite"/>
    </source>
</evidence>
<comment type="caution">
    <text evidence="4">The sequence shown here is derived from an EMBL/GenBank/DDBJ whole genome shotgun (WGS) entry which is preliminary data.</text>
</comment>
<comment type="similarity">
    <text evidence="1">Belongs to the dynein light chain Tctex-type family.</text>
</comment>
<name>A0A819BKJ7_9BILA</name>
<dbReference type="InterPro" id="IPR038586">
    <property type="entry name" value="Tctex-1-like_sf"/>
</dbReference>
<evidence type="ECO:0000313" key="5">
    <source>
        <dbReference type="Proteomes" id="UP000663844"/>
    </source>
</evidence>
<dbReference type="EMBL" id="CAJOAZ010001298">
    <property type="protein sequence ID" value="CAF3795778.1"/>
    <property type="molecule type" value="Genomic_DNA"/>
</dbReference>
<evidence type="ECO:0000313" key="3">
    <source>
        <dbReference type="EMBL" id="CAF1117989.1"/>
    </source>
</evidence>
<dbReference type="AlphaFoldDB" id="A0A819BKJ7"/>
<proteinExistence type="inferred from homology"/>
<feature type="region of interest" description="Disordered" evidence="2">
    <location>
        <begin position="1"/>
        <end position="23"/>
    </location>
</feature>
<reference evidence="4" key="1">
    <citation type="submission" date="2021-02" db="EMBL/GenBank/DDBJ databases">
        <authorList>
            <person name="Nowell W R."/>
        </authorList>
    </citation>
    <scope>NUCLEOTIDE SEQUENCE</scope>
</reference>
<protein>
    <submittedName>
        <fullName evidence="4">Uncharacterized protein</fullName>
    </submittedName>
</protein>
<evidence type="ECO:0000313" key="4">
    <source>
        <dbReference type="EMBL" id="CAF3795778.1"/>
    </source>
</evidence>
<evidence type="ECO:0000256" key="1">
    <source>
        <dbReference type="ARBA" id="ARBA00005361"/>
    </source>
</evidence>
<dbReference type="Gene3D" id="3.30.1140.40">
    <property type="entry name" value="Tctex-1"/>
    <property type="match status" value="1"/>
</dbReference>
<feature type="compositionally biased region" description="Low complexity" evidence="2">
    <location>
        <begin position="1"/>
        <end position="21"/>
    </location>
</feature>